<dbReference type="Pfam" id="PF13690">
    <property type="entry name" value="CheX"/>
    <property type="match status" value="1"/>
</dbReference>
<organism evidence="3 4">
    <name type="scientific">Oceanobacillus bengalensis</name>
    <dbReference type="NCBI Taxonomy" id="1435466"/>
    <lineage>
        <taxon>Bacteria</taxon>
        <taxon>Bacillati</taxon>
        <taxon>Bacillota</taxon>
        <taxon>Bacilli</taxon>
        <taxon>Bacillales</taxon>
        <taxon>Bacillaceae</taxon>
        <taxon>Oceanobacillus</taxon>
    </lineage>
</organism>
<dbReference type="InterPro" id="IPR028976">
    <property type="entry name" value="CheC-like_sf"/>
</dbReference>
<evidence type="ECO:0000313" key="3">
    <source>
        <dbReference type="EMBL" id="RKQ18185.1"/>
    </source>
</evidence>
<evidence type="ECO:0000313" key="4">
    <source>
        <dbReference type="Proteomes" id="UP000281813"/>
    </source>
</evidence>
<dbReference type="EMBL" id="RBZO01000002">
    <property type="protein sequence ID" value="RKQ18185.1"/>
    <property type="molecule type" value="Genomic_DNA"/>
</dbReference>
<comment type="caution">
    <text evidence="3">The sequence shown here is derived from an EMBL/GenBank/DDBJ whole genome shotgun (WGS) entry which is preliminary data.</text>
</comment>
<feature type="domain" description="Chemotaxis phosphatase CheX-like" evidence="2">
    <location>
        <begin position="48"/>
        <end position="133"/>
    </location>
</feature>
<dbReference type="InterPro" id="IPR038756">
    <property type="entry name" value="CheX-like"/>
</dbReference>
<dbReference type="GO" id="GO:0006935">
    <property type="term" value="P:chemotaxis"/>
    <property type="evidence" value="ECO:0007669"/>
    <property type="project" value="UniProtKB-KW"/>
</dbReference>
<evidence type="ECO:0000256" key="1">
    <source>
        <dbReference type="ARBA" id="ARBA00022500"/>
    </source>
</evidence>
<dbReference type="Gene3D" id="3.40.1550.10">
    <property type="entry name" value="CheC-like"/>
    <property type="match status" value="1"/>
</dbReference>
<proteinExistence type="predicted"/>
<dbReference type="AlphaFoldDB" id="A0A494Z6R3"/>
<evidence type="ECO:0000259" key="2">
    <source>
        <dbReference type="Pfam" id="PF13690"/>
    </source>
</evidence>
<dbReference type="PANTHER" id="PTHR39452">
    <property type="entry name" value="CHEY-P PHOSPHATASE CHEX"/>
    <property type="match status" value="1"/>
</dbReference>
<dbReference type="Proteomes" id="UP000281813">
    <property type="component" value="Unassembled WGS sequence"/>
</dbReference>
<sequence>MSVSIEERNRLILHLLNGTNASLKTIIPIQHKISKPELLGKFLKIHFGVLIGFTGDVKGKLIIDGEPSVFSMIGQSMFGMTVEGEMLQSFSGELGNMIAGNLSTNIVKQGIQTDITAPSIMEGSTTISGYERALSISVIFENAGEINVHLLLD</sequence>
<name>A0A494Z6R3_9BACI</name>
<protein>
    <submittedName>
        <fullName evidence="3">Chemotaxis protein CheX</fullName>
    </submittedName>
</protein>
<reference evidence="3 4" key="1">
    <citation type="journal article" date="2015" name="Antonie Van Leeuwenhoek">
        <title>Oceanobacillus bengalensis sp. nov., a bacterium isolated from seawater of the Bay of Bengal.</title>
        <authorList>
            <person name="Yongchang O."/>
            <person name="Xiang W."/>
            <person name="Wang G."/>
        </authorList>
    </citation>
    <scope>NUCLEOTIDE SEQUENCE [LARGE SCALE GENOMIC DNA]</scope>
    <source>
        <strain evidence="3 4">MCCC 1K00260</strain>
    </source>
</reference>
<accession>A0A494Z6R3</accession>
<dbReference type="PANTHER" id="PTHR39452:SF1">
    <property type="entry name" value="CHEY-P PHOSPHATASE CHEX"/>
    <property type="match status" value="1"/>
</dbReference>
<keyword evidence="4" id="KW-1185">Reference proteome</keyword>
<gene>
    <name evidence="3" type="ORF">D8M05_01925</name>
</gene>
<keyword evidence="1" id="KW-0145">Chemotaxis</keyword>
<dbReference type="InterPro" id="IPR028051">
    <property type="entry name" value="CheX-like_dom"/>
</dbReference>
<dbReference type="RefSeq" id="WP_121128107.1">
    <property type="nucleotide sequence ID" value="NZ_JBHUFK010000006.1"/>
</dbReference>
<dbReference type="OrthoDB" id="9788100at2"/>
<dbReference type="SUPFAM" id="SSF103039">
    <property type="entry name" value="CheC-like"/>
    <property type="match status" value="1"/>
</dbReference>
<dbReference type="CDD" id="cd17906">
    <property type="entry name" value="CheX"/>
    <property type="match status" value="1"/>
</dbReference>